<dbReference type="AlphaFoldDB" id="A0A7R8W3V7"/>
<proteinExistence type="predicted"/>
<accession>A0A7R8W3V7</accession>
<dbReference type="OrthoDB" id="7362584at2759"/>
<reference evidence="1" key="1">
    <citation type="submission" date="2020-11" db="EMBL/GenBank/DDBJ databases">
        <authorList>
            <person name="Tran Van P."/>
        </authorList>
    </citation>
    <scope>NUCLEOTIDE SEQUENCE</scope>
</reference>
<name>A0A7R8W3V7_9CRUS</name>
<organism evidence="1">
    <name type="scientific">Cyprideis torosa</name>
    <dbReference type="NCBI Taxonomy" id="163714"/>
    <lineage>
        <taxon>Eukaryota</taxon>
        <taxon>Metazoa</taxon>
        <taxon>Ecdysozoa</taxon>
        <taxon>Arthropoda</taxon>
        <taxon>Crustacea</taxon>
        <taxon>Oligostraca</taxon>
        <taxon>Ostracoda</taxon>
        <taxon>Podocopa</taxon>
        <taxon>Podocopida</taxon>
        <taxon>Cytherocopina</taxon>
        <taxon>Cytheroidea</taxon>
        <taxon>Cytherideidae</taxon>
        <taxon>Cyprideis</taxon>
    </lineage>
</organism>
<dbReference type="EMBL" id="OB660027">
    <property type="protein sequence ID" value="CAD7222110.1"/>
    <property type="molecule type" value="Genomic_DNA"/>
</dbReference>
<evidence type="ECO:0000313" key="1">
    <source>
        <dbReference type="EMBL" id="CAD7222110.1"/>
    </source>
</evidence>
<sequence length="607" mass="70060">MSTVRSNSNDSSKSFDTESQATSVNLWNSAQKSIDHRPLRAPCRQLLQNFIPLAHIARILGVFPLKDIGSIPTSCDDCTRFQWVSFPTFWSLLVYPALLVAWVLVDEYDIPVDPNGKTKEEATIPLITFFINRPEDLGPDYLEQEIRPREFANDTMKRFARKTYVFYAIVFAITTITKFLVRCETETTLNTLRSSVLMFFGYSAALTVEMIFIFFCKHLNSIFITNLTDLICYIKDTLGDRREKAMLSFENKFKCVKCPSMIKEICQNIKFKNKREGFKTVVQHLNERQRTRTESQQDNVHLMESLQDHIEKCSCLDENNTSNRQTQLLQLLKKLLHRLKDLINGTMRRQTSVPQPSPGLQRQLRTIRGSKGRKYRPEEMFLQRQSKQNLFSSEEEEPSDVSLRINRHRVLHFHTLRTVEMLCDIHHPTLLWLYFFHLIVITLLTYVAYAAFKYGSLRTVSTCALLVAGSVVRILLTTKAANELQENVQHLVEHLTLLTGPQLQEKAQSPIKLIIDRSDGVLYNGLKSDKLLYNGLKSDKLFYNGLKSDKLLYNGLNDKLFYNGLKSDKLLYNGLKSDKLLYNGLKSDKLLYNGLKSDKLLYNGLKT</sequence>
<gene>
    <name evidence="1" type="ORF">CTOB1V02_LOCUS127</name>
</gene>
<protein>
    <submittedName>
        <fullName evidence="1">Uncharacterized protein</fullName>
    </submittedName>
</protein>